<evidence type="ECO:0000313" key="1">
    <source>
        <dbReference type="EMBL" id="AZS07471.1"/>
    </source>
</evidence>
<dbReference type="Proteomes" id="UP000287876">
    <property type="component" value="Segment"/>
</dbReference>
<proteinExistence type="predicted"/>
<sequence length="82" mass="9920">MKSRLRSWWLGLPFPLWTLSACKPFSPWCFIEEILSAAFPLTFGWCDLEKGLWHETFMGEWIHDKHNAAIEKYYDKRDRARR</sequence>
<gene>
    <name evidence="1" type="primary">134</name>
    <name evidence="1" type="ORF">PBI_DUKE13_134</name>
</gene>
<protein>
    <submittedName>
        <fullName evidence="1">Uncharacterized protein</fullName>
    </submittedName>
</protein>
<reference evidence="1 2" key="1">
    <citation type="submission" date="2018-12" db="EMBL/GenBank/DDBJ databases">
        <authorList>
            <person name="Betsko A.J."/>
            <person name="Stoner T.H."/>
            <person name="Garlena R.A."/>
            <person name="Russell D.A."/>
            <person name="Pope W.H."/>
            <person name="Jacobs-Sera D."/>
            <person name="Hatfull G.F."/>
        </authorList>
    </citation>
    <scope>NUCLEOTIDE SEQUENCE [LARGE SCALE GENOMIC DNA]</scope>
</reference>
<name>A0A3S9UB02_9CAUD</name>
<accession>A0A3S9UB02</accession>
<evidence type="ECO:0000313" key="2">
    <source>
        <dbReference type="Proteomes" id="UP000287876"/>
    </source>
</evidence>
<organism evidence="1 2">
    <name type="scientific">Mycobacterium phage Duke13</name>
    <dbReference type="NCBI Taxonomy" id="2499038"/>
    <lineage>
        <taxon>Viruses</taxon>
        <taxon>Duplodnaviria</taxon>
        <taxon>Heunggongvirae</taxon>
        <taxon>Uroviricota</taxon>
        <taxon>Caudoviricetes</taxon>
        <taxon>Omegavirus</taxon>
        <taxon>Omegavirus baka</taxon>
    </lineage>
</organism>
<dbReference type="EMBL" id="MK279849">
    <property type="protein sequence ID" value="AZS07471.1"/>
    <property type="molecule type" value="Genomic_DNA"/>
</dbReference>
<dbReference type="PROSITE" id="PS51257">
    <property type="entry name" value="PROKAR_LIPOPROTEIN"/>
    <property type="match status" value="1"/>
</dbReference>